<dbReference type="HOGENOM" id="CLU_291462_0_0_1"/>
<reference evidence="5" key="3">
    <citation type="submission" date="2025-09" db="UniProtKB">
        <authorList>
            <consortium name="Ensembl"/>
        </authorList>
    </citation>
    <scope>IDENTIFICATION</scope>
</reference>
<evidence type="ECO:0000256" key="1">
    <source>
        <dbReference type="ARBA" id="ARBA00022729"/>
    </source>
</evidence>
<evidence type="ECO:0000256" key="3">
    <source>
        <dbReference type="SAM" id="MobiDB-lite"/>
    </source>
</evidence>
<dbReference type="EMBL" id="AFYH01092622">
    <property type="status" value="NOT_ANNOTATED_CDS"/>
    <property type="molecule type" value="Genomic_DNA"/>
</dbReference>
<keyword evidence="1" id="KW-0732">Signal</keyword>
<dbReference type="STRING" id="7897.ENSLACP00000016115"/>
<dbReference type="GeneTree" id="ENSGT00950000182957"/>
<dbReference type="EMBL" id="AFYH01092621">
    <property type="status" value="NOT_ANNOTATED_CDS"/>
    <property type="molecule type" value="Genomic_DNA"/>
</dbReference>
<keyword evidence="2" id="KW-0325">Glycoprotein</keyword>
<name>H3B2J4_LATCH</name>
<sequence>ISINFGNIRDRIFYNPGGNRSLFVLTWKKCLPALNSTECMNLVDQLLRLTSGAYLTLDMIKGLPETLQEATFKNISAAFKDIYDKLATNTQSAIYEWMTRILKKNEPMLGGAVSWVTAESLWFLGRYIVHLPLQEIQEISLTETRLFISYDNATKQLDSVYDITPDIAKAFLRRINSSGFDIGNASTVYRLGLLVCFHDNLQQLDTMAALNLLHQLIKCNQLKGFQADIQKHKSQLLDIILKNYTLNDTLGSLSDAVVGLTSSQLESLSPKAVQSAISALQQVSGWTRSQAIIIADKFLSNNKILTLSNISQMGALASGISTDLLYNVNADELLQAIKGTLTRHTVDLTPAQQQAIISKILSTKDISSAINDVPGVFFKTVPLSSLTRINNINISAIGDKQLTSSQALFLFDSLSKNIPTVNLTRMGQLVKGITCEQISNMDNLQFVNNFSPFEKNFHILSPYQIRCLAWKFWEASEQSIPPVLLAVLPTVYLENAPASLCESLVVSLGKINLDFLILNSKKRAAVIKKVLQCMDDMVKDDFDVDKLGRLICHLPPKTIQNQILSKAMVAALKQFKTCTGLSKEQKLEVKKKLKEVYGEPQNWTSELLQDMGPFLTLLSKEELTIAKKFPDAIQQIVPQLQEADLPEELLSVLFDVVQNTSASIKASRGSTDCVGVRVPSSDDIRKLKEGNSLWSVQQLKCMSTETFTKSVERLGAVTKFNISQLTALKEKALQVWGELSVWRSYHIVALGQIAISLKENEIQKLDLSSIDTVAALSQQTQWTSSQVKSILQGFLEDSGLSVSDLKSYDLAGLGPILCGMNFTEISTISATEFSATVSRIGHLSCTIEVLQEFKKKVETIFGSVSNWNSSVLQEIGTIAAALHEKELQAVNINLMPYFQPRAIAVMPIEILKTLSPKQIANLGPENAEAVTPSQKAALDAKQLQSLGLAIEGSKPKGPDNSVTSNIPTTTSTVSNGKSPIRRARWMGVHAFLIVLKV</sequence>
<dbReference type="InterPro" id="IPR048992">
    <property type="entry name" value="Stereocilin_LRR"/>
</dbReference>
<accession>H3B2J4</accession>
<dbReference type="EMBL" id="AFYH01092617">
    <property type="status" value="NOT_ANNOTATED_CDS"/>
    <property type="molecule type" value="Genomic_DNA"/>
</dbReference>
<dbReference type="Proteomes" id="UP000008672">
    <property type="component" value="Unassembled WGS sequence"/>
</dbReference>
<feature type="compositionally biased region" description="Polar residues" evidence="3">
    <location>
        <begin position="960"/>
        <end position="977"/>
    </location>
</feature>
<organism evidence="5 6">
    <name type="scientific">Latimeria chalumnae</name>
    <name type="common">Coelacanth</name>
    <dbReference type="NCBI Taxonomy" id="7897"/>
    <lineage>
        <taxon>Eukaryota</taxon>
        <taxon>Metazoa</taxon>
        <taxon>Chordata</taxon>
        <taxon>Craniata</taxon>
        <taxon>Vertebrata</taxon>
        <taxon>Euteleostomi</taxon>
        <taxon>Coelacanthiformes</taxon>
        <taxon>Coelacanthidae</taxon>
        <taxon>Latimeria</taxon>
    </lineage>
</organism>
<dbReference type="OMA" id="QYFENNF"/>
<dbReference type="EMBL" id="AFYH01092624">
    <property type="status" value="NOT_ANNOTATED_CDS"/>
    <property type="molecule type" value="Genomic_DNA"/>
</dbReference>
<dbReference type="InParanoid" id="H3B2J4"/>
<evidence type="ECO:0000313" key="5">
    <source>
        <dbReference type="Ensembl" id="ENSLACP00000016115.1"/>
    </source>
</evidence>
<dbReference type="PANTHER" id="PTHR23412">
    <property type="entry name" value="STEREOCILIN RELATED"/>
    <property type="match status" value="1"/>
</dbReference>
<evidence type="ECO:0000256" key="2">
    <source>
        <dbReference type="ARBA" id="ARBA00023180"/>
    </source>
</evidence>
<dbReference type="GO" id="GO:0007160">
    <property type="term" value="P:cell-matrix adhesion"/>
    <property type="evidence" value="ECO:0007669"/>
    <property type="project" value="TreeGrafter"/>
</dbReference>
<keyword evidence="6" id="KW-1185">Reference proteome</keyword>
<dbReference type="FunCoup" id="H3B2J4">
    <property type="interactions" value="13"/>
</dbReference>
<dbReference type="Pfam" id="PF21058">
    <property type="entry name" value="Stereocilin"/>
    <property type="match status" value="1"/>
</dbReference>
<dbReference type="EMBL" id="AFYH01092619">
    <property type="status" value="NOT_ANNOTATED_CDS"/>
    <property type="molecule type" value="Genomic_DNA"/>
</dbReference>
<proteinExistence type="predicted"/>
<evidence type="ECO:0000259" key="4">
    <source>
        <dbReference type="Pfam" id="PF21058"/>
    </source>
</evidence>
<dbReference type="EMBL" id="AFYH01092620">
    <property type="status" value="NOT_ANNOTATED_CDS"/>
    <property type="molecule type" value="Genomic_DNA"/>
</dbReference>
<dbReference type="AlphaFoldDB" id="H3B2J4"/>
<dbReference type="EMBL" id="AFYH01092618">
    <property type="status" value="NOT_ANNOTATED_CDS"/>
    <property type="molecule type" value="Genomic_DNA"/>
</dbReference>
<protein>
    <submittedName>
        <fullName evidence="5">Otoancorin</fullName>
    </submittedName>
</protein>
<feature type="region of interest" description="Disordered" evidence="3">
    <location>
        <begin position="950"/>
        <end position="977"/>
    </location>
</feature>
<feature type="domain" description="Stereocilin LRR" evidence="4">
    <location>
        <begin position="55"/>
        <end position="333"/>
    </location>
</feature>
<reference evidence="6" key="1">
    <citation type="submission" date="2011-08" db="EMBL/GenBank/DDBJ databases">
        <title>The draft genome of Latimeria chalumnae.</title>
        <authorList>
            <person name="Di Palma F."/>
            <person name="Alfoldi J."/>
            <person name="Johnson J."/>
            <person name="Berlin A."/>
            <person name="Gnerre S."/>
            <person name="Jaffe D."/>
            <person name="MacCallum I."/>
            <person name="Young S."/>
            <person name="Walker B.J."/>
            <person name="Lander E."/>
            <person name="Lindblad-Toh K."/>
        </authorList>
    </citation>
    <scope>NUCLEOTIDE SEQUENCE [LARGE SCALE GENOMIC DNA]</scope>
    <source>
        <strain evidence="6">Wild caught</strain>
    </source>
</reference>
<dbReference type="Ensembl" id="ENSLACT00000016227.1">
    <property type="protein sequence ID" value="ENSLACP00000016115.1"/>
    <property type="gene ID" value="ENSLACG00000014194.1"/>
</dbReference>
<dbReference type="eggNOG" id="ENOG502QU5H">
    <property type="taxonomic scope" value="Eukaryota"/>
</dbReference>
<dbReference type="EMBL" id="AFYH01092623">
    <property type="status" value="NOT_ANNOTATED_CDS"/>
    <property type="molecule type" value="Genomic_DNA"/>
</dbReference>
<evidence type="ECO:0000313" key="6">
    <source>
        <dbReference type="Proteomes" id="UP000008672"/>
    </source>
</evidence>
<reference evidence="5" key="2">
    <citation type="submission" date="2025-08" db="UniProtKB">
        <authorList>
            <consortium name="Ensembl"/>
        </authorList>
    </citation>
    <scope>IDENTIFICATION</scope>
</reference>
<dbReference type="GO" id="GO:0009986">
    <property type="term" value="C:cell surface"/>
    <property type="evidence" value="ECO:0007669"/>
    <property type="project" value="TreeGrafter"/>
</dbReference>
<dbReference type="PANTHER" id="PTHR23412:SF18">
    <property type="entry name" value="OTOANCORIN"/>
    <property type="match status" value="1"/>
</dbReference>
<dbReference type="InterPro" id="IPR026664">
    <property type="entry name" value="Stereocilin-rel"/>
</dbReference>
<gene>
    <name evidence="5" type="primary">OTOA</name>
</gene>